<dbReference type="AlphaFoldDB" id="A0A4Y8ZSE6"/>
<gene>
    <name evidence="1" type="ORF">E2493_06730</name>
</gene>
<sequence length="179" mass="19541">MRKNLVVAGAVLLLVLGGVAGWYAFSPAWTVQAMMDAARDGDEAGFSRYVDYPSLRADMKSELAARLNQQARQDPSPQGKLGLAVGMALLEPMVDRLVSPKAMEQAFAQLAAEKKRERAGAKRGAGARMPEIRRDGFSRFHVAARDRPESGLVFERQGLGWKLVGIDLPQRMTVAADRS</sequence>
<keyword evidence="2" id="KW-1185">Reference proteome</keyword>
<evidence type="ECO:0000313" key="1">
    <source>
        <dbReference type="EMBL" id="TFI58950.1"/>
    </source>
</evidence>
<name>A0A4Y8ZSE6_9SPHN</name>
<dbReference type="RefSeq" id="WP_135085028.1">
    <property type="nucleotide sequence ID" value="NZ_SPDV01000010.1"/>
</dbReference>
<organism evidence="1 2">
    <name type="scientific">Sphingomonas parva</name>
    <dbReference type="NCBI Taxonomy" id="2555898"/>
    <lineage>
        <taxon>Bacteria</taxon>
        <taxon>Pseudomonadati</taxon>
        <taxon>Pseudomonadota</taxon>
        <taxon>Alphaproteobacteria</taxon>
        <taxon>Sphingomonadales</taxon>
        <taxon>Sphingomonadaceae</taxon>
        <taxon>Sphingomonas</taxon>
    </lineage>
</organism>
<dbReference type="Pfam" id="PF11159">
    <property type="entry name" value="DUF2939"/>
    <property type="match status" value="1"/>
</dbReference>
<comment type="caution">
    <text evidence="1">The sequence shown here is derived from an EMBL/GenBank/DDBJ whole genome shotgun (WGS) entry which is preliminary data.</text>
</comment>
<dbReference type="InterPro" id="IPR021330">
    <property type="entry name" value="DUF2939"/>
</dbReference>
<reference evidence="1 2" key="1">
    <citation type="submission" date="2019-03" db="EMBL/GenBank/DDBJ databases">
        <title>Genome sequence of Sphingomonas sp. 17J27-24.</title>
        <authorList>
            <person name="Kim M."/>
            <person name="Maeng S."/>
            <person name="Sathiyaraj S."/>
        </authorList>
    </citation>
    <scope>NUCLEOTIDE SEQUENCE [LARGE SCALE GENOMIC DNA]</scope>
    <source>
        <strain evidence="1 2">17J27-24</strain>
    </source>
</reference>
<dbReference type="EMBL" id="SPDV01000010">
    <property type="protein sequence ID" value="TFI58950.1"/>
    <property type="molecule type" value="Genomic_DNA"/>
</dbReference>
<protein>
    <submittedName>
        <fullName evidence="1">DUF2939 domain-containing protein</fullName>
    </submittedName>
</protein>
<proteinExistence type="predicted"/>
<evidence type="ECO:0000313" key="2">
    <source>
        <dbReference type="Proteomes" id="UP000298213"/>
    </source>
</evidence>
<dbReference type="Proteomes" id="UP000298213">
    <property type="component" value="Unassembled WGS sequence"/>
</dbReference>
<accession>A0A4Y8ZSE6</accession>
<dbReference type="OrthoDB" id="7406839at2"/>